<gene>
    <name evidence="2" type="ORF">ALC60_04682</name>
</gene>
<feature type="domain" description="F-box" evidence="1">
    <location>
        <begin position="21"/>
        <end position="67"/>
    </location>
</feature>
<dbReference type="EMBL" id="KQ982439">
    <property type="protein sequence ID" value="KYQ56409.1"/>
    <property type="molecule type" value="Genomic_DNA"/>
</dbReference>
<organism evidence="2 3">
    <name type="scientific">Mycetomoellerius zeteki</name>
    <dbReference type="NCBI Taxonomy" id="64791"/>
    <lineage>
        <taxon>Eukaryota</taxon>
        <taxon>Metazoa</taxon>
        <taxon>Ecdysozoa</taxon>
        <taxon>Arthropoda</taxon>
        <taxon>Hexapoda</taxon>
        <taxon>Insecta</taxon>
        <taxon>Pterygota</taxon>
        <taxon>Neoptera</taxon>
        <taxon>Endopterygota</taxon>
        <taxon>Hymenoptera</taxon>
        <taxon>Apocrita</taxon>
        <taxon>Aculeata</taxon>
        <taxon>Formicoidea</taxon>
        <taxon>Formicidae</taxon>
        <taxon>Myrmicinae</taxon>
        <taxon>Mycetomoellerius</taxon>
    </lineage>
</organism>
<dbReference type="InterPro" id="IPR036047">
    <property type="entry name" value="F-box-like_dom_sf"/>
</dbReference>
<dbReference type="STRING" id="64791.A0A151X7U6"/>
<proteinExistence type="predicted"/>
<dbReference type="SUPFAM" id="SSF81383">
    <property type="entry name" value="F-box domain"/>
    <property type="match status" value="1"/>
</dbReference>
<sequence length="365" mass="42951">MRKGELSIKNHEDATQNNKNTLISSILPYDVLRLIFEYLNSRDLTNAAMVCRSWLEAANDEKSTRLNPCFISSNEDSDLLNHLIKNLRIEPSFYRLFHHLISKRYDTALFFGKTINTTKQMQLIPKVICAFLPRISNVTIASFRLRLCSASNTVYQEMMRTIINHKTSMPNHETSTCFLLFCNDWNSSILEEHWESMQRSIGNEVIVMYFCQSYNEDILRLIQKPYVYISYIKNIMTDQFINAPRCIMITGSIQTWVTVLRKECNTEERIEARLKLFKNEVKLKKHSLGFMFASLHRNIKTNVESTIFKRLFPKIPLVGMNNFFKFKLSNICDKLNNEKNIHKEHESERSEFCYYCTIFLILTYG</sequence>
<evidence type="ECO:0000313" key="2">
    <source>
        <dbReference type="EMBL" id="KYQ56409.1"/>
    </source>
</evidence>
<dbReference type="Proteomes" id="UP000075809">
    <property type="component" value="Unassembled WGS sequence"/>
</dbReference>
<dbReference type="Pfam" id="PF12937">
    <property type="entry name" value="F-box-like"/>
    <property type="match status" value="1"/>
</dbReference>
<dbReference type="SMART" id="SM00256">
    <property type="entry name" value="FBOX"/>
    <property type="match status" value="1"/>
</dbReference>
<dbReference type="GO" id="GO:0000209">
    <property type="term" value="P:protein polyubiquitination"/>
    <property type="evidence" value="ECO:0007669"/>
    <property type="project" value="TreeGrafter"/>
</dbReference>
<keyword evidence="3" id="KW-1185">Reference proteome</keyword>
<protein>
    <recommendedName>
        <fullName evidence="1">F-box domain-containing protein</fullName>
    </recommendedName>
</protein>
<dbReference type="PROSITE" id="PS50181">
    <property type="entry name" value="FBOX"/>
    <property type="match status" value="1"/>
</dbReference>
<dbReference type="PANTHER" id="PTHR14939:SF5">
    <property type="entry name" value="F-BOX ONLY PROTEIN 22"/>
    <property type="match status" value="1"/>
</dbReference>
<evidence type="ECO:0000313" key="3">
    <source>
        <dbReference type="Proteomes" id="UP000075809"/>
    </source>
</evidence>
<dbReference type="InterPro" id="IPR001810">
    <property type="entry name" value="F-box_dom"/>
</dbReference>
<dbReference type="Gene3D" id="1.20.1280.50">
    <property type="match status" value="1"/>
</dbReference>
<evidence type="ECO:0000259" key="1">
    <source>
        <dbReference type="PROSITE" id="PS50181"/>
    </source>
</evidence>
<dbReference type="GO" id="GO:0032436">
    <property type="term" value="P:positive regulation of proteasomal ubiquitin-dependent protein catabolic process"/>
    <property type="evidence" value="ECO:0007669"/>
    <property type="project" value="TreeGrafter"/>
</dbReference>
<accession>A0A151X7U6</accession>
<reference evidence="2 3" key="1">
    <citation type="submission" date="2015-09" db="EMBL/GenBank/DDBJ databases">
        <title>Trachymyrmex zeteki WGS genome.</title>
        <authorList>
            <person name="Nygaard S."/>
            <person name="Hu H."/>
            <person name="Boomsma J."/>
            <person name="Zhang G."/>
        </authorList>
    </citation>
    <scope>NUCLEOTIDE SEQUENCE [LARGE SCALE GENOMIC DNA]</scope>
    <source>
        <strain evidence="2">Tzet28-1</strain>
        <tissue evidence="2">Whole body</tissue>
    </source>
</reference>
<dbReference type="PANTHER" id="PTHR14939">
    <property type="entry name" value="F-BOX ONLY PROTEIN 22"/>
    <property type="match status" value="1"/>
</dbReference>
<name>A0A151X7U6_9HYME</name>
<dbReference type="AlphaFoldDB" id="A0A151X7U6"/>